<comment type="similarity">
    <text evidence="3">Belongs to the class I-like SAM-binding methyltransferase superfamily. BUD23/WBSCR22 family.</text>
</comment>
<dbReference type="GO" id="GO:0070476">
    <property type="term" value="P:rRNA (guanine-N7)-methylation"/>
    <property type="evidence" value="ECO:0007669"/>
    <property type="project" value="InterPro"/>
</dbReference>
<sequence>MSAKSGSSSRPEHIAPPEIFYNETEANKYTENSRVASIQYDMTQRAIELMALPTDEQCLLLDIGCGSGLSGECLDEEGHHWVGIDISPAMLAVANDRDVDGDLFLQDIGHGLGFRPGCFDGAISISVIQWLCNADQSSHVPKKRLLRFFSTLYTALSRGAKAVFQFYPEGSQQVEMIMSAAMRAGFTGGLVVDYPNSTKAKKYFLVLFAGYAGDQRAAPTVPKGLEGDGESASVEYAGKR</sequence>
<dbReference type="Proteomes" id="UP001211907">
    <property type="component" value="Unassembled WGS sequence"/>
</dbReference>
<evidence type="ECO:0000256" key="1">
    <source>
        <dbReference type="ARBA" id="ARBA00004123"/>
    </source>
</evidence>
<dbReference type="CDD" id="cd02440">
    <property type="entry name" value="AdoMet_MTases"/>
    <property type="match status" value="1"/>
</dbReference>
<keyword evidence="8" id="KW-0539">Nucleus</keyword>
<evidence type="ECO:0000256" key="4">
    <source>
        <dbReference type="ARBA" id="ARBA00022490"/>
    </source>
</evidence>
<dbReference type="InterPro" id="IPR039769">
    <property type="entry name" value="Bud23-like"/>
</dbReference>
<dbReference type="Pfam" id="PF08241">
    <property type="entry name" value="Methyltransf_11"/>
    <property type="match status" value="1"/>
</dbReference>
<evidence type="ECO:0000256" key="5">
    <source>
        <dbReference type="ARBA" id="ARBA00022603"/>
    </source>
</evidence>
<accession>A0AAD5X9R7</accession>
<dbReference type="GO" id="GO:0016435">
    <property type="term" value="F:rRNA (guanine) methyltransferase activity"/>
    <property type="evidence" value="ECO:0007669"/>
    <property type="project" value="InterPro"/>
</dbReference>
<dbReference type="Gene3D" id="3.40.50.150">
    <property type="entry name" value="Vaccinia Virus protein VP39"/>
    <property type="match status" value="1"/>
</dbReference>
<name>A0AAD5X9R7_9FUNG</name>
<evidence type="ECO:0000256" key="3">
    <source>
        <dbReference type="ARBA" id="ARBA00005547"/>
    </source>
</evidence>
<comment type="subcellular location">
    <subcellularLocation>
        <location evidence="2">Cytoplasm</location>
    </subcellularLocation>
    <subcellularLocation>
        <location evidence="1">Nucleus</location>
    </subcellularLocation>
</comment>
<feature type="domain" description="Methyltransferase type 11" evidence="10">
    <location>
        <begin position="61"/>
        <end position="135"/>
    </location>
</feature>
<keyword evidence="4" id="KW-0963">Cytoplasm</keyword>
<organism evidence="11 12">
    <name type="scientific">Physocladia obscura</name>
    <dbReference type="NCBI Taxonomy" id="109957"/>
    <lineage>
        <taxon>Eukaryota</taxon>
        <taxon>Fungi</taxon>
        <taxon>Fungi incertae sedis</taxon>
        <taxon>Chytridiomycota</taxon>
        <taxon>Chytridiomycota incertae sedis</taxon>
        <taxon>Chytridiomycetes</taxon>
        <taxon>Chytridiales</taxon>
        <taxon>Chytriomycetaceae</taxon>
        <taxon>Physocladia</taxon>
    </lineage>
</organism>
<dbReference type="InterPro" id="IPR013216">
    <property type="entry name" value="Methyltransf_11"/>
</dbReference>
<dbReference type="FunFam" id="3.40.50.150:FF:000017">
    <property type="entry name" value="probable 18S rRNA (Guanine-N(7))-methyltransferase"/>
    <property type="match status" value="1"/>
</dbReference>
<keyword evidence="6" id="KW-0808">Transferase</keyword>
<comment type="caution">
    <text evidence="11">The sequence shown here is derived from an EMBL/GenBank/DDBJ whole genome shotgun (WGS) entry which is preliminary data.</text>
</comment>
<reference evidence="11" key="1">
    <citation type="submission" date="2020-05" db="EMBL/GenBank/DDBJ databases">
        <title>Phylogenomic resolution of chytrid fungi.</title>
        <authorList>
            <person name="Stajich J.E."/>
            <person name="Amses K."/>
            <person name="Simmons R."/>
            <person name="Seto K."/>
            <person name="Myers J."/>
            <person name="Bonds A."/>
            <person name="Quandt C.A."/>
            <person name="Barry K."/>
            <person name="Liu P."/>
            <person name="Grigoriev I."/>
            <person name="Longcore J.E."/>
            <person name="James T.Y."/>
        </authorList>
    </citation>
    <scope>NUCLEOTIDE SEQUENCE</scope>
    <source>
        <strain evidence="11">JEL0513</strain>
    </source>
</reference>
<gene>
    <name evidence="11" type="primary">WBSCR22</name>
    <name evidence="11" type="ORF">HK100_009365</name>
</gene>
<evidence type="ECO:0000256" key="6">
    <source>
        <dbReference type="ARBA" id="ARBA00022679"/>
    </source>
</evidence>
<protein>
    <submittedName>
        <fullName evidence="11">Williams Beuren syndrome chromosome region 22 protein</fullName>
    </submittedName>
</protein>
<keyword evidence="12" id="KW-1185">Reference proteome</keyword>
<keyword evidence="7" id="KW-0949">S-adenosyl-L-methionine</keyword>
<dbReference type="InterPro" id="IPR029063">
    <property type="entry name" value="SAM-dependent_MTases_sf"/>
</dbReference>
<dbReference type="EMBL" id="JADGJH010004791">
    <property type="protein sequence ID" value="KAJ3084011.1"/>
    <property type="molecule type" value="Genomic_DNA"/>
</dbReference>
<feature type="region of interest" description="Disordered" evidence="9">
    <location>
        <begin position="220"/>
        <end position="240"/>
    </location>
</feature>
<dbReference type="AlphaFoldDB" id="A0AAD5X9R7"/>
<evidence type="ECO:0000256" key="2">
    <source>
        <dbReference type="ARBA" id="ARBA00004496"/>
    </source>
</evidence>
<proteinExistence type="inferred from homology"/>
<evidence type="ECO:0000256" key="9">
    <source>
        <dbReference type="SAM" id="MobiDB-lite"/>
    </source>
</evidence>
<dbReference type="GO" id="GO:0005730">
    <property type="term" value="C:nucleolus"/>
    <property type="evidence" value="ECO:0007669"/>
    <property type="project" value="UniProtKB-ARBA"/>
</dbReference>
<keyword evidence="5" id="KW-0489">Methyltransferase</keyword>
<evidence type="ECO:0000256" key="8">
    <source>
        <dbReference type="ARBA" id="ARBA00023242"/>
    </source>
</evidence>
<dbReference type="SUPFAM" id="SSF53335">
    <property type="entry name" value="S-adenosyl-L-methionine-dependent methyltransferases"/>
    <property type="match status" value="1"/>
</dbReference>
<dbReference type="GO" id="GO:0005737">
    <property type="term" value="C:cytoplasm"/>
    <property type="evidence" value="ECO:0007669"/>
    <property type="project" value="UniProtKB-SubCell"/>
</dbReference>
<dbReference type="PANTHER" id="PTHR12734">
    <property type="entry name" value="METHYLTRANSFERASE-RELATED"/>
    <property type="match status" value="1"/>
</dbReference>
<evidence type="ECO:0000313" key="11">
    <source>
        <dbReference type="EMBL" id="KAJ3084011.1"/>
    </source>
</evidence>
<evidence type="ECO:0000256" key="7">
    <source>
        <dbReference type="ARBA" id="ARBA00022691"/>
    </source>
</evidence>
<dbReference type="PANTHER" id="PTHR12734:SF0">
    <property type="entry name" value="18S RRNA (GUANINE-N(7))-METHYLTRANSFERASE-RELATED"/>
    <property type="match status" value="1"/>
</dbReference>
<evidence type="ECO:0000313" key="12">
    <source>
        <dbReference type="Proteomes" id="UP001211907"/>
    </source>
</evidence>
<evidence type="ECO:0000259" key="10">
    <source>
        <dbReference type="Pfam" id="PF08241"/>
    </source>
</evidence>